<feature type="domain" description="Mannosyl-glycoprotein endo-beta-N-acetylglucosamidase-like" evidence="2">
    <location>
        <begin position="176"/>
        <end position="260"/>
    </location>
</feature>
<dbReference type="PANTHER" id="PTHR40572:SF1">
    <property type="entry name" value="PROTEIN BAX"/>
    <property type="match status" value="1"/>
</dbReference>
<dbReference type="RefSeq" id="WP_265425546.1">
    <property type="nucleotide sequence ID" value="NZ_JAPFPW010000013.1"/>
</dbReference>
<organism evidence="3 4">
    <name type="scientific">Desulfobotulus pelophilus</name>
    <dbReference type="NCBI Taxonomy" id="2823377"/>
    <lineage>
        <taxon>Bacteria</taxon>
        <taxon>Pseudomonadati</taxon>
        <taxon>Thermodesulfobacteriota</taxon>
        <taxon>Desulfobacteria</taxon>
        <taxon>Desulfobacterales</taxon>
        <taxon>Desulfobacteraceae</taxon>
        <taxon>Desulfobotulus</taxon>
    </lineage>
</organism>
<evidence type="ECO:0000313" key="4">
    <source>
        <dbReference type="Proteomes" id="UP001209681"/>
    </source>
</evidence>
<dbReference type="PANTHER" id="PTHR40572">
    <property type="entry name" value="PROTEIN BAX"/>
    <property type="match status" value="1"/>
</dbReference>
<dbReference type="Pfam" id="PF01832">
    <property type="entry name" value="Glucosaminidase"/>
    <property type="match status" value="1"/>
</dbReference>
<evidence type="ECO:0000256" key="1">
    <source>
        <dbReference type="SAM" id="Phobius"/>
    </source>
</evidence>
<name>A0ABT3NBT3_9BACT</name>
<keyword evidence="4" id="KW-1185">Reference proteome</keyword>
<proteinExistence type="predicted"/>
<keyword evidence="1" id="KW-0472">Membrane</keyword>
<keyword evidence="1" id="KW-1133">Transmembrane helix</keyword>
<dbReference type="Proteomes" id="UP001209681">
    <property type="component" value="Unassembled WGS sequence"/>
</dbReference>
<sequence>MKKKAFLIPGAAFLSILMGLAVLSVYERRKAGEDFRPEIIIGRVALPDLSLYQGGESLEVLFAREGLGSMQDSRSPLPPSAGEISLELPDFSAYTDVKEKKKAFFQFLRPIVEQENWAVLKERARVLVLWQQFQENRTLSEKGLEQLETLRDRYRVEAAPEEGAAFFREMLMRIDAVPVPLALIQAAKESGWGSSHFAREGNNLFGQWCFEKGCGMVPRMRPEGAIHEVQIFGDVAEAVRAYLWNLNTHSAYEEVRMRRYRMRMEKKELDGRFLAGGLEKYSERGMEYVRILRRMIRANESFMGFDRPDV</sequence>
<protein>
    <submittedName>
        <fullName evidence="3">Glucosaminidase domain-containing protein</fullName>
    </submittedName>
</protein>
<dbReference type="EMBL" id="JAPFPW010000013">
    <property type="protein sequence ID" value="MCW7754636.1"/>
    <property type="molecule type" value="Genomic_DNA"/>
</dbReference>
<keyword evidence="1" id="KW-0812">Transmembrane</keyword>
<evidence type="ECO:0000259" key="2">
    <source>
        <dbReference type="Pfam" id="PF01832"/>
    </source>
</evidence>
<gene>
    <name evidence="3" type="ORF">OOT00_11635</name>
</gene>
<reference evidence="3 4" key="1">
    <citation type="submission" date="2022-11" db="EMBL/GenBank/DDBJ databases">
        <title>Desulfobotulus tamanensis H1 sp. nov. - anaerobic, alkaliphilic, sulphate reducing bacterium isolated from terrestrial mud volcano.</title>
        <authorList>
            <person name="Frolova A."/>
            <person name="Merkel A.Y."/>
            <person name="Slobodkin A.I."/>
        </authorList>
    </citation>
    <scope>NUCLEOTIDE SEQUENCE [LARGE SCALE GENOMIC DNA]</scope>
    <source>
        <strain evidence="3 4">H1</strain>
    </source>
</reference>
<comment type="caution">
    <text evidence="3">The sequence shown here is derived from an EMBL/GenBank/DDBJ whole genome shotgun (WGS) entry which is preliminary data.</text>
</comment>
<dbReference type="InterPro" id="IPR053195">
    <property type="entry name" value="Bax-like"/>
</dbReference>
<feature type="transmembrane region" description="Helical" evidence="1">
    <location>
        <begin position="6"/>
        <end position="26"/>
    </location>
</feature>
<accession>A0ABT3NBT3</accession>
<dbReference type="Gene3D" id="1.10.530.10">
    <property type="match status" value="1"/>
</dbReference>
<dbReference type="InterPro" id="IPR002901">
    <property type="entry name" value="MGlyc_endo_b_GlcNAc-like_dom"/>
</dbReference>
<evidence type="ECO:0000313" key="3">
    <source>
        <dbReference type="EMBL" id="MCW7754636.1"/>
    </source>
</evidence>